<dbReference type="eggNOG" id="COG0163">
    <property type="taxonomic scope" value="Bacteria"/>
</dbReference>
<dbReference type="HOGENOM" id="CLU_074522_0_1_7"/>
<keyword evidence="8" id="KW-1185">Reference proteome</keyword>
<evidence type="ECO:0000256" key="4">
    <source>
        <dbReference type="ARBA" id="ARBA00022679"/>
    </source>
</evidence>
<dbReference type="OrthoDB" id="9781577at2"/>
<dbReference type="STRING" id="572480.Arnit_1964"/>
<protein>
    <recommendedName>
        <fullName evidence="5">Flavin prenyltransferase UbiX</fullName>
        <ecNumber evidence="5">2.5.1.129</ecNumber>
    </recommendedName>
</protein>
<organism evidence="7 8">
    <name type="scientific">Arcobacter nitrofigilis (strain ATCC 33309 / DSM 7299 / CCUG 15893 / LMG 7604 / NCTC 12251 / CI)</name>
    <name type="common">Campylobacter nitrofigilis</name>
    <dbReference type="NCBI Taxonomy" id="572480"/>
    <lineage>
        <taxon>Bacteria</taxon>
        <taxon>Pseudomonadati</taxon>
        <taxon>Campylobacterota</taxon>
        <taxon>Epsilonproteobacteria</taxon>
        <taxon>Campylobacterales</taxon>
        <taxon>Arcobacteraceae</taxon>
        <taxon>Arcobacter</taxon>
    </lineage>
</organism>
<keyword evidence="1 5" id="KW-0637">Prenyltransferase</keyword>
<evidence type="ECO:0000256" key="1">
    <source>
        <dbReference type="ARBA" id="ARBA00022602"/>
    </source>
</evidence>
<dbReference type="EC" id="2.5.1.129" evidence="5"/>
<dbReference type="AlphaFoldDB" id="D5V006"/>
<name>D5V006_ARCNC</name>
<keyword evidence="2 5" id="KW-0285">Flavoprotein</keyword>
<comment type="function">
    <text evidence="5">Flavin prenyltransferase that catalyzes the synthesis of the prenylated FMN cofactor (prenyl-FMN) for 4-hydroxy-3-polyprenylbenzoic acid decarboxylase UbiD. The prenyltransferase is metal-independent and links a dimethylallyl moiety from dimethylallyl monophosphate (DMAP) to the flavin N5 and C6 atoms of FMN.</text>
</comment>
<sequence length="186" mass="20760">MRLVVAISGASGVNLGIKFLELLPQNIQAFVVISKSAKVALKYENNLAFEKLKNQENIKLFKNSDIAAPIASGSFQIDKMVIIPCSMNTLAKCAYGFADNLITRAFAVSLKEKREVLIAPREMPFSQIPLENMTKLSSLGVTISPPILGYYSNNSTIDEMENFIIGKWYDSLGIENSLYKRWKEDE</sequence>
<evidence type="ECO:0000256" key="3">
    <source>
        <dbReference type="ARBA" id="ARBA00022643"/>
    </source>
</evidence>
<evidence type="ECO:0000313" key="7">
    <source>
        <dbReference type="EMBL" id="ADG93618.1"/>
    </source>
</evidence>
<evidence type="ECO:0000259" key="6">
    <source>
        <dbReference type="Pfam" id="PF02441"/>
    </source>
</evidence>
<dbReference type="RefSeq" id="WP_013135763.1">
    <property type="nucleotide sequence ID" value="NC_014166.1"/>
</dbReference>
<comment type="catalytic activity">
    <reaction evidence="5">
        <text>dimethylallyl phosphate + FMNH2 = prenylated FMNH2 + phosphate</text>
        <dbReference type="Rhea" id="RHEA:37743"/>
        <dbReference type="ChEBI" id="CHEBI:43474"/>
        <dbReference type="ChEBI" id="CHEBI:57618"/>
        <dbReference type="ChEBI" id="CHEBI:87467"/>
        <dbReference type="ChEBI" id="CHEBI:88052"/>
        <dbReference type="EC" id="2.5.1.129"/>
    </reaction>
</comment>
<keyword evidence="3 5" id="KW-0288">FMN</keyword>
<keyword evidence="4 5" id="KW-0808">Transferase</keyword>
<dbReference type="InterPro" id="IPR003382">
    <property type="entry name" value="Flavoprotein"/>
</dbReference>
<feature type="binding site" evidence="5">
    <location>
        <position position="167"/>
    </location>
    <ligand>
        <name>dimethylallyl phosphate</name>
        <dbReference type="ChEBI" id="CHEBI:88052"/>
    </ligand>
</feature>
<dbReference type="Proteomes" id="UP000000939">
    <property type="component" value="Chromosome"/>
</dbReference>
<dbReference type="GO" id="GO:0016829">
    <property type="term" value="F:lyase activity"/>
    <property type="evidence" value="ECO:0007669"/>
    <property type="project" value="UniProtKB-KW"/>
</dbReference>
<evidence type="ECO:0000256" key="5">
    <source>
        <dbReference type="HAMAP-Rule" id="MF_01984"/>
    </source>
</evidence>
<dbReference type="GO" id="GO:0106141">
    <property type="term" value="F:flavin prenyltransferase activity"/>
    <property type="evidence" value="ECO:0007669"/>
    <property type="project" value="UniProtKB-EC"/>
</dbReference>
<dbReference type="Pfam" id="PF02441">
    <property type="entry name" value="Flavoprotein"/>
    <property type="match status" value="1"/>
</dbReference>
<comment type="similarity">
    <text evidence="5">Belongs to the UbiX/PAD1 family.</text>
</comment>
<dbReference type="SUPFAM" id="SSF52507">
    <property type="entry name" value="Homo-oligomeric flavin-containing Cys decarboxylases, HFCD"/>
    <property type="match status" value="1"/>
</dbReference>
<evidence type="ECO:0000313" key="8">
    <source>
        <dbReference type="Proteomes" id="UP000000939"/>
    </source>
</evidence>
<feature type="binding site" evidence="5">
    <location>
        <position position="121"/>
    </location>
    <ligand>
        <name>FMN</name>
        <dbReference type="ChEBI" id="CHEBI:58210"/>
    </ligand>
</feature>
<comment type="caution">
    <text evidence="5">Lacks conserved residue(s) required for the propagation of feature annotation.</text>
</comment>
<feature type="binding site" evidence="5">
    <location>
        <begin position="9"/>
        <end position="11"/>
    </location>
    <ligand>
        <name>FMN</name>
        <dbReference type="ChEBI" id="CHEBI:58210"/>
    </ligand>
</feature>
<feature type="domain" description="Flavoprotein" evidence="6">
    <location>
        <begin position="1"/>
        <end position="171"/>
    </location>
</feature>
<dbReference type="InterPro" id="IPR004507">
    <property type="entry name" value="UbiX-like"/>
</dbReference>
<feature type="binding site" evidence="5">
    <location>
        <begin position="86"/>
        <end position="89"/>
    </location>
    <ligand>
        <name>FMN</name>
        <dbReference type="ChEBI" id="CHEBI:58210"/>
    </ligand>
</feature>
<dbReference type="Gene3D" id="3.40.50.1950">
    <property type="entry name" value="Flavin prenyltransferase-like"/>
    <property type="match status" value="1"/>
</dbReference>
<dbReference type="NCBIfam" id="TIGR00421">
    <property type="entry name" value="ubiX_pad"/>
    <property type="match status" value="1"/>
</dbReference>
<dbReference type="InterPro" id="IPR036551">
    <property type="entry name" value="Flavin_trans-like"/>
</dbReference>
<keyword evidence="7" id="KW-0456">Lyase</keyword>
<proteinExistence type="inferred from homology"/>
<feature type="binding site" evidence="5">
    <location>
        <position position="34"/>
    </location>
    <ligand>
        <name>FMN</name>
        <dbReference type="ChEBI" id="CHEBI:58210"/>
    </ligand>
</feature>
<dbReference type="HAMAP" id="MF_01984">
    <property type="entry name" value="ubiX_pad"/>
    <property type="match status" value="1"/>
</dbReference>
<dbReference type="KEGG" id="ant:Arnit_1964"/>
<dbReference type="NCBIfam" id="NF004685">
    <property type="entry name" value="PRK06029.1"/>
    <property type="match status" value="1"/>
</dbReference>
<dbReference type="EMBL" id="CP001999">
    <property type="protein sequence ID" value="ADG93618.1"/>
    <property type="molecule type" value="Genomic_DNA"/>
</dbReference>
<accession>D5V006</accession>
<gene>
    <name evidence="5" type="primary">ubiX</name>
    <name evidence="7" type="ordered locus">Arnit_1964</name>
</gene>
<feature type="binding site" evidence="5">
    <location>
        <position position="151"/>
    </location>
    <ligand>
        <name>dimethylallyl phosphate</name>
        <dbReference type="ChEBI" id="CHEBI:88052"/>
    </ligand>
</feature>
<evidence type="ECO:0000256" key="2">
    <source>
        <dbReference type="ARBA" id="ARBA00022630"/>
    </source>
</evidence>
<reference evidence="7 8" key="1">
    <citation type="journal article" date="2010" name="Stand. Genomic Sci.">
        <title>Complete genome sequence of Arcobacter nitrofigilis type strain (CI).</title>
        <authorList>
            <person name="Pati A."/>
            <person name="Gronow S."/>
            <person name="Lapidus A."/>
            <person name="Copeland A."/>
            <person name="Glavina Del Rio T."/>
            <person name="Nolan M."/>
            <person name="Lucas S."/>
            <person name="Tice H."/>
            <person name="Cheng J.F."/>
            <person name="Han C."/>
            <person name="Chertkov O."/>
            <person name="Bruce D."/>
            <person name="Tapia R."/>
            <person name="Goodwin L."/>
            <person name="Pitluck S."/>
            <person name="Liolios K."/>
            <person name="Ivanova N."/>
            <person name="Mavromatis K."/>
            <person name="Chen A."/>
            <person name="Palaniappan K."/>
            <person name="Land M."/>
            <person name="Hauser L."/>
            <person name="Chang Y.J."/>
            <person name="Jeffries C.D."/>
            <person name="Detter J.C."/>
            <person name="Rohde M."/>
            <person name="Goker M."/>
            <person name="Bristow J."/>
            <person name="Eisen J.A."/>
            <person name="Markowitz V."/>
            <person name="Hugenholtz P."/>
            <person name="Klenk H.P."/>
            <person name="Kyrpides N.C."/>
        </authorList>
    </citation>
    <scope>NUCLEOTIDE SEQUENCE [LARGE SCALE GENOMIC DNA]</scope>
    <source>
        <strain evidence="8">ATCC 33309 / DSM 7299 / CCUG 15893 / LMG 7604 / NCTC 12251 / CI</strain>
    </source>
</reference>